<keyword evidence="2" id="KW-0472">Membrane</keyword>
<evidence type="ECO:0000313" key="3">
    <source>
        <dbReference type="EMBL" id="SFC75018.1"/>
    </source>
</evidence>
<evidence type="ECO:0000256" key="1">
    <source>
        <dbReference type="SAM" id="MobiDB-lite"/>
    </source>
</evidence>
<proteinExistence type="predicted"/>
<dbReference type="AlphaFoldDB" id="A0A1I1LVN7"/>
<protein>
    <recommendedName>
        <fullName evidence="5">DUF3311 domain-containing protein</fullName>
    </recommendedName>
</protein>
<reference evidence="4" key="1">
    <citation type="submission" date="2016-10" db="EMBL/GenBank/DDBJ databases">
        <authorList>
            <person name="Varghese N."/>
            <person name="Submissions S."/>
        </authorList>
    </citation>
    <scope>NUCLEOTIDE SEQUENCE [LARGE SCALE GENOMIC DNA]</scope>
    <source>
        <strain evidence="4">DSM 23439</strain>
    </source>
</reference>
<dbReference type="RefSeq" id="WP_175489691.1">
    <property type="nucleotide sequence ID" value="NZ_FOLY01000005.1"/>
</dbReference>
<keyword evidence="2" id="KW-0812">Transmembrane</keyword>
<keyword evidence="4" id="KW-1185">Reference proteome</keyword>
<dbReference type="STRING" id="402385.SAMN05421848_2619"/>
<accession>A0A1I1LVN7</accession>
<feature type="compositionally biased region" description="Basic and acidic residues" evidence="1">
    <location>
        <begin position="81"/>
        <end position="91"/>
    </location>
</feature>
<evidence type="ECO:0000313" key="4">
    <source>
        <dbReference type="Proteomes" id="UP000199046"/>
    </source>
</evidence>
<feature type="region of interest" description="Disordered" evidence="1">
    <location>
        <begin position="81"/>
        <end position="101"/>
    </location>
</feature>
<evidence type="ECO:0008006" key="5">
    <source>
        <dbReference type="Google" id="ProtNLM"/>
    </source>
</evidence>
<dbReference type="Proteomes" id="UP000199046">
    <property type="component" value="Unassembled WGS sequence"/>
</dbReference>
<name>A0A1I1LVN7_9GAMM</name>
<organism evidence="3 4">
    <name type="scientific">Kushneria avicenniae</name>
    <dbReference type="NCBI Taxonomy" id="402385"/>
    <lineage>
        <taxon>Bacteria</taxon>
        <taxon>Pseudomonadati</taxon>
        <taxon>Pseudomonadota</taxon>
        <taxon>Gammaproteobacteria</taxon>
        <taxon>Oceanospirillales</taxon>
        <taxon>Halomonadaceae</taxon>
        <taxon>Kushneria</taxon>
    </lineage>
</organism>
<dbReference type="EMBL" id="FOLY01000005">
    <property type="protein sequence ID" value="SFC75018.1"/>
    <property type="molecule type" value="Genomic_DNA"/>
</dbReference>
<feature type="transmembrane region" description="Helical" evidence="2">
    <location>
        <begin position="28"/>
        <end position="47"/>
    </location>
</feature>
<keyword evidence="2" id="KW-1133">Transmembrane helix</keyword>
<feature type="transmembrane region" description="Helical" evidence="2">
    <location>
        <begin position="53"/>
        <end position="76"/>
    </location>
</feature>
<evidence type="ECO:0000256" key="2">
    <source>
        <dbReference type="SAM" id="Phobius"/>
    </source>
</evidence>
<sequence length="101" mass="11094">MADYDIGPAAQKLRPRIIMPRSRRARGLLVAFMLLIAAGCWPVIMLFNRPAVVAGLPLMALWSYVIVFLSVALMALGNRLPREDSRAEAEQGHSSGESRTS</sequence>
<gene>
    <name evidence="3" type="ORF">SAMN05421848_2619</name>
</gene>
<feature type="compositionally biased region" description="Polar residues" evidence="1">
    <location>
        <begin position="92"/>
        <end position="101"/>
    </location>
</feature>